<dbReference type="PIRSF" id="PIRSF006091">
    <property type="entry name" value="E_trnsport_RnfG"/>
    <property type="match status" value="1"/>
</dbReference>
<keyword evidence="3 6" id="KW-0285">Flavoprotein</keyword>
<name>A0ABW1XLG6_9ALTE</name>
<comment type="subcellular location">
    <subcellularLocation>
        <location evidence="6">Cell inner membrane</location>
        <topology evidence="6">Single-pass membrane protein</topology>
    </subcellularLocation>
</comment>
<keyword evidence="6" id="KW-1133">Transmembrane helix</keyword>
<evidence type="ECO:0000259" key="7">
    <source>
        <dbReference type="SMART" id="SM00900"/>
    </source>
</evidence>
<comment type="cofactor">
    <cofactor evidence="6">
        <name>FMN</name>
        <dbReference type="ChEBI" id="CHEBI:58210"/>
    </cofactor>
</comment>
<comment type="subunit">
    <text evidence="6">The complex is composed of six subunits: RnfA, RnfB, RnfC, RnfD, RnfE and RnfG.</text>
</comment>
<dbReference type="Pfam" id="PF04205">
    <property type="entry name" value="FMN_bind"/>
    <property type="match status" value="1"/>
</dbReference>
<evidence type="ECO:0000313" key="8">
    <source>
        <dbReference type="EMBL" id="MFC6440699.1"/>
    </source>
</evidence>
<evidence type="ECO:0000256" key="4">
    <source>
        <dbReference type="ARBA" id="ARBA00022643"/>
    </source>
</evidence>
<keyword evidence="6" id="KW-0472">Membrane</keyword>
<dbReference type="InterPro" id="IPR010209">
    <property type="entry name" value="Ion_transpt_RnfG/RsxG"/>
</dbReference>
<dbReference type="InterPro" id="IPR007329">
    <property type="entry name" value="FMN-bd"/>
</dbReference>
<keyword evidence="2 6" id="KW-0597">Phosphoprotein</keyword>
<evidence type="ECO:0000256" key="3">
    <source>
        <dbReference type="ARBA" id="ARBA00022630"/>
    </source>
</evidence>
<comment type="caution">
    <text evidence="8">The sequence shown here is derived from an EMBL/GenBank/DDBJ whole genome shotgun (WGS) entry which is preliminary data.</text>
</comment>
<sequence>MIKLVGKNGLILGGFALVTTSLIAVTQTITAPVIRAQQEQQLVDTLNSVLPSGMFDNDVQHDCAQWQDAEVFGTDEPVRIFRARQEQQPVAMAIETVGPNGYNGRINLLLGLTVDGTVSGVRVLNHNETPGLGDKIDLRISDWVLSFNGKQLDDSNGKQWAVKKDGGQFDQFTGATITPRAVVAAVKHAVEFANGQRDAIFAASNHCQVENNE</sequence>
<feature type="domain" description="FMN-binding" evidence="7">
    <location>
        <begin position="101"/>
        <end position="193"/>
    </location>
</feature>
<dbReference type="HAMAP" id="MF_00479">
    <property type="entry name" value="RsxG_RnfG"/>
    <property type="match status" value="1"/>
</dbReference>
<keyword evidence="1 6" id="KW-0813">Transport</keyword>
<dbReference type="RefSeq" id="WP_131259653.1">
    <property type="nucleotide sequence ID" value="NZ_JBHSUS010000001.1"/>
</dbReference>
<dbReference type="EC" id="7.-.-.-" evidence="6"/>
<comment type="similarity">
    <text evidence="6">Belongs to the RnfG family.</text>
</comment>
<keyword evidence="4 6" id="KW-0288">FMN</keyword>
<keyword evidence="6" id="KW-1003">Cell membrane</keyword>
<dbReference type="NCBIfam" id="NF002519">
    <property type="entry name" value="PRK01908.1"/>
    <property type="match status" value="1"/>
</dbReference>
<reference evidence="9" key="1">
    <citation type="journal article" date="2019" name="Int. J. Syst. Evol. Microbiol.">
        <title>The Global Catalogue of Microorganisms (GCM) 10K type strain sequencing project: providing services to taxonomists for standard genome sequencing and annotation.</title>
        <authorList>
            <consortium name="The Broad Institute Genomics Platform"/>
            <consortium name="The Broad Institute Genome Sequencing Center for Infectious Disease"/>
            <person name="Wu L."/>
            <person name="Ma J."/>
        </authorList>
    </citation>
    <scope>NUCLEOTIDE SEQUENCE [LARGE SCALE GENOMIC DNA]</scope>
    <source>
        <strain evidence="9">CGMCC 1.16031</strain>
    </source>
</reference>
<proteinExistence type="inferred from homology"/>
<gene>
    <name evidence="8" type="primary">rsxG</name>
    <name evidence="6" type="synonym">rnfG</name>
    <name evidence="8" type="ORF">ACFP85_11155</name>
</gene>
<dbReference type="SMART" id="SM00900">
    <property type="entry name" value="FMN_bind"/>
    <property type="match status" value="1"/>
</dbReference>
<dbReference type="NCBIfam" id="TIGR01947">
    <property type="entry name" value="rnfG"/>
    <property type="match status" value="1"/>
</dbReference>
<evidence type="ECO:0000256" key="6">
    <source>
        <dbReference type="HAMAP-Rule" id="MF_00479"/>
    </source>
</evidence>
<protein>
    <recommendedName>
        <fullName evidence="6">Ion-translocating oxidoreductase complex subunit G</fullName>
        <ecNumber evidence="6">7.-.-.-</ecNumber>
    </recommendedName>
    <alternativeName>
        <fullName evidence="6">Rnf electron transport complex subunit G</fullName>
    </alternativeName>
</protein>
<dbReference type="Proteomes" id="UP001596364">
    <property type="component" value="Unassembled WGS sequence"/>
</dbReference>
<keyword evidence="6" id="KW-0812">Transmembrane</keyword>
<evidence type="ECO:0000256" key="2">
    <source>
        <dbReference type="ARBA" id="ARBA00022553"/>
    </source>
</evidence>
<dbReference type="PANTHER" id="PTHR36118:SF1">
    <property type="entry name" value="ION-TRANSLOCATING OXIDOREDUCTASE COMPLEX SUBUNIT G"/>
    <property type="match status" value="1"/>
</dbReference>
<keyword evidence="6" id="KW-0997">Cell inner membrane</keyword>
<organism evidence="8 9">
    <name type="scientific">Pseudobowmanella zhangzhouensis</name>
    <dbReference type="NCBI Taxonomy" id="1537679"/>
    <lineage>
        <taxon>Bacteria</taxon>
        <taxon>Pseudomonadati</taxon>
        <taxon>Pseudomonadota</taxon>
        <taxon>Gammaproteobacteria</taxon>
        <taxon>Alteromonadales</taxon>
        <taxon>Alteromonadaceae</taxon>
    </lineage>
</organism>
<keyword evidence="9" id="KW-1185">Reference proteome</keyword>
<comment type="function">
    <text evidence="6">Part of a membrane-bound complex that couples electron transfer with translocation of ions across the membrane.</text>
</comment>
<evidence type="ECO:0000313" key="9">
    <source>
        <dbReference type="Proteomes" id="UP001596364"/>
    </source>
</evidence>
<keyword evidence="6" id="KW-1278">Translocase</keyword>
<dbReference type="PANTHER" id="PTHR36118">
    <property type="entry name" value="ION-TRANSLOCATING OXIDOREDUCTASE COMPLEX SUBUNIT G"/>
    <property type="match status" value="1"/>
</dbReference>
<dbReference type="EMBL" id="JBHSUS010000001">
    <property type="protein sequence ID" value="MFC6440699.1"/>
    <property type="molecule type" value="Genomic_DNA"/>
</dbReference>
<keyword evidence="5 6" id="KW-0249">Electron transport</keyword>
<feature type="modified residue" description="FMN phosphoryl threonine" evidence="6">
    <location>
        <position position="176"/>
    </location>
</feature>
<evidence type="ECO:0000256" key="5">
    <source>
        <dbReference type="ARBA" id="ARBA00022982"/>
    </source>
</evidence>
<accession>A0ABW1XLG6</accession>
<evidence type="ECO:0000256" key="1">
    <source>
        <dbReference type="ARBA" id="ARBA00022448"/>
    </source>
</evidence>